<sequence>MFAEQPAKTTRWTPALPIALSALIALSAAACDRIWPTGAETQARDTAKPASTLAAVPVPSARPAHDAAAPPAPPQRMTGAQEAEFEAWIVRTYLGCWRAPAQPADSDPYVARVRLAFKPDGSLARAPKLVNPPSDPALKPQAKSVMQAVQACNPLSVPAQYRPFYEQWRTQTIQFNPQIASR</sequence>
<evidence type="ECO:0008006" key="4">
    <source>
        <dbReference type="Google" id="ProtNLM"/>
    </source>
</evidence>
<feature type="chain" id="PRO_5016718742" description="Cell division and transport-associated protein TolA" evidence="1">
    <location>
        <begin position="31"/>
        <end position="182"/>
    </location>
</feature>
<evidence type="ECO:0000313" key="2">
    <source>
        <dbReference type="EMBL" id="RBP02011.1"/>
    </source>
</evidence>
<dbReference type="Gene3D" id="3.30.1150.10">
    <property type="match status" value="1"/>
</dbReference>
<evidence type="ECO:0000256" key="1">
    <source>
        <dbReference type="SAM" id="SignalP"/>
    </source>
</evidence>
<comment type="caution">
    <text evidence="2">The sequence shown here is derived from an EMBL/GenBank/DDBJ whole genome shotgun (WGS) entry which is preliminary data.</text>
</comment>
<name>A0A366EHT5_9HYPH</name>
<evidence type="ECO:0000313" key="3">
    <source>
        <dbReference type="Proteomes" id="UP000253529"/>
    </source>
</evidence>
<accession>A0A366EHT5</accession>
<gene>
    <name evidence="2" type="ORF">DFR50_1568</name>
</gene>
<dbReference type="Proteomes" id="UP000253529">
    <property type="component" value="Unassembled WGS sequence"/>
</dbReference>
<protein>
    <recommendedName>
        <fullName evidence="4">Cell division and transport-associated protein TolA</fullName>
    </recommendedName>
</protein>
<organism evidence="2 3">
    <name type="scientific">Roseiarcus fermentans</name>
    <dbReference type="NCBI Taxonomy" id="1473586"/>
    <lineage>
        <taxon>Bacteria</taxon>
        <taxon>Pseudomonadati</taxon>
        <taxon>Pseudomonadota</taxon>
        <taxon>Alphaproteobacteria</taxon>
        <taxon>Hyphomicrobiales</taxon>
        <taxon>Roseiarcaceae</taxon>
        <taxon>Roseiarcus</taxon>
    </lineage>
</organism>
<reference evidence="2 3" key="1">
    <citation type="submission" date="2018-06" db="EMBL/GenBank/DDBJ databases">
        <title>Genomic Encyclopedia of Type Strains, Phase IV (KMG-IV): sequencing the most valuable type-strain genomes for metagenomic binning, comparative biology and taxonomic classification.</title>
        <authorList>
            <person name="Goeker M."/>
        </authorList>
    </citation>
    <scope>NUCLEOTIDE SEQUENCE [LARGE SCALE GENOMIC DNA]</scope>
    <source>
        <strain evidence="2 3">DSM 24875</strain>
    </source>
</reference>
<dbReference type="OrthoDB" id="7161229at2"/>
<keyword evidence="3" id="KW-1185">Reference proteome</keyword>
<dbReference type="SUPFAM" id="SSF74653">
    <property type="entry name" value="TolA/TonB C-terminal domain"/>
    <property type="match status" value="1"/>
</dbReference>
<keyword evidence="1" id="KW-0732">Signal</keyword>
<dbReference type="AlphaFoldDB" id="A0A366EHT5"/>
<dbReference type="EMBL" id="QNRK01000056">
    <property type="protein sequence ID" value="RBP02011.1"/>
    <property type="molecule type" value="Genomic_DNA"/>
</dbReference>
<feature type="signal peptide" evidence="1">
    <location>
        <begin position="1"/>
        <end position="30"/>
    </location>
</feature>
<proteinExistence type="predicted"/>